<organism evidence="1 2">
    <name type="scientific">Pseudomonas brassicacearum</name>
    <dbReference type="NCBI Taxonomy" id="930166"/>
    <lineage>
        <taxon>Bacteria</taxon>
        <taxon>Pseudomonadati</taxon>
        <taxon>Pseudomonadota</taxon>
        <taxon>Gammaproteobacteria</taxon>
        <taxon>Pseudomonadales</taxon>
        <taxon>Pseudomonadaceae</taxon>
        <taxon>Pseudomonas</taxon>
    </lineage>
</organism>
<protein>
    <submittedName>
        <fullName evidence="1">DUF2523 domain-containing protein</fullName>
    </submittedName>
</protein>
<dbReference type="RefSeq" id="WP_175359767.1">
    <property type="nucleotide sequence ID" value="NZ_JABFMS010000003.1"/>
</dbReference>
<name>A0AAJ3FU08_9PSED</name>
<evidence type="ECO:0000313" key="2">
    <source>
        <dbReference type="Proteomes" id="UP000562723"/>
    </source>
</evidence>
<dbReference type="Pfam" id="PF10734">
    <property type="entry name" value="DUF2523"/>
    <property type="match status" value="1"/>
</dbReference>
<evidence type="ECO:0000313" key="1">
    <source>
        <dbReference type="EMBL" id="NUT79852.1"/>
    </source>
</evidence>
<dbReference type="AlphaFoldDB" id="A0AAJ3FU08"/>
<reference evidence="1 2" key="1">
    <citation type="journal article" date="2020" name="Front. Plant Sci.">
        <title>Isolation of Rhizosphere Bacteria That Improve Quality and Water Stress Tolerance in Greenhouse Ornamentals.</title>
        <authorList>
            <person name="Nordstedt N.P."/>
            <person name="Jones M.L."/>
        </authorList>
    </citation>
    <scope>NUCLEOTIDE SEQUENCE [LARGE SCALE GENOMIC DNA]</scope>
    <source>
        <strain evidence="1 2">C2F7</strain>
    </source>
</reference>
<sequence length="98" mass="10492">MFQVLIAALMAVASWAIPRLLAVAGTVVVSTTVLTPIFDYLQNMVMQRINGMPADALHFLQFTGIPEAISIIFSAYAMAIGMKAAKAAYQRSGSKLNA</sequence>
<comment type="caution">
    <text evidence="1">The sequence shown here is derived from an EMBL/GenBank/DDBJ whole genome shotgun (WGS) entry which is preliminary data.</text>
</comment>
<dbReference type="EMBL" id="JABFMS010000003">
    <property type="protein sequence ID" value="NUT79852.1"/>
    <property type="molecule type" value="Genomic_DNA"/>
</dbReference>
<dbReference type="InterPro" id="IPR019670">
    <property type="entry name" value="DUF2523"/>
</dbReference>
<dbReference type="Proteomes" id="UP000562723">
    <property type="component" value="Unassembled WGS sequence"/>
</dbReference>
<accession>A0AAJ3FU08</accession>
<gene>
    <name evidence="1" type="ORF">HNO85_02730</name>
</gene>
<proteinExistence type="predicted"/>